<evidence type="ECO:0000256" key="5">
    <source>
        <dbReference type="HAMAP-Rule" id="MF_00376"/>
    </source>
</evidence>
<dbReference type="PROSITE" id="PS51219">
    <property type="entry name" value="DPCK"/>
    <property type="match status" value="1"/>
</dbReference>
<evidence type="ECO:0000256" key="1">
    <source>
        <dbReference type="ARBA" id="ARBA00009018"/>
    </source>
</evidence>
<evidence type="ECO:0000256" key="4">
    <source>
        <dbReference type="ARBA" id="ARBA00022993"/>
    </source>
</evidence>
<keyword evidence="5" id="KW-0963">Cytoplasm</keyword>
<dbReference type="InterPro" id="IPR027417">
    <property type="entry name" value="P-loop_NTPase"/>
</dbReference>
<dbReference type="CDD" id="cd02022">
    <property type="entry name" value="DPCK"/>
    <property type="match status" value="1"/>
</dbReference>
<keyword evidence="5 7" id="KW-0808">Transferase</keyword>
<dbReference type="AlphaFoldDB" id="A0A4S8HPN1"/>
<dbReference type="GO" id="GO:0015937">
    <property type="term" value="P:coenzyme A biosynthetic process"/>
    <property type="evidence" value="ECO:0007669"/>
    <property type="project" value="UniProtKB-UniRule"/>
</dbReference>
<comment type="catalytic activity">
    <reaction evidence="5">
        <text>3'-dephospho-CoA + ATP = ADP + CoA + H(+)</text>
        <dbReference type="Rhea" id="RHEA:18245"/>
        <dbReference type="ChEBI" id="CHEBI:15378"/>
        <dbReference type="ChEBI" id="CHEBI:30616"/>
        <dbReference type="ChEBI" id="CHEBI:57287"/>
        <dbReference type="ChEBI" id="CHEBI:57328"/>
        <dbReference type="ChEBI" id="CHEBI:456216"/>
        <dbReference type="EC" id="2.7.1.24"/>
    </reaction>
</comment>
<keyword evidence="8" id="KW-1185">Reference proteome</keyword>
<keyword evidence="2 5" id="KW-0547">Nucleotide-binding</keyword>
<organism evidence="7 8">
    <name type="scientific">Niastella caeni</name>
    <dbReference type="NCBI Taxonomy" id="2569763"/>
    <lineage>
        <taxon>Bacteria</taxon>
        <taxon>Pseudomonadati</taxon>
        <taxon>Bacteroidota</taxon>
        <taxon>Chitinophagia</taxon>
        <taxon>Chitinophagales</taxon>
        <taxon>Chitinophagaceae</taxon>
        <taxon>Niastella</taxon>
    </lineage>
</organism>
<comment type="function">
    <text evidence="5">Catalyzes the phosphorylation of the 3'-hydroxyl group of dephosphocoenzyme A to form coenzyme A.</text>
</comment>
<dbReference type="PANTHER" id="PTHR10695:SF46">
    <property type="entry name" value="BIFUNCTIONAL COENZYME A SYNTHASE-RELATED"/>
    <property type="match status" value="1"/>
</dbReference>
<dbReference type="GO" id="GO:0005524">
    <property type="term" value="F:ATP binding"/>
    <property type="evidence" value="ECO:0007669"/>
    <property type="project" value="UniProtKB-UniRule"/>
</dbReference>
<reference evidence="7 8" key="1">
    <citation type="submission" date="2019-04" db="EMBL/GenBank/DDBJ databases">
        <title>Niastella caeni sp. nov., isolated from activated sludge.</title>
        <authorList>
            <person name="Sheng M."/>
        </authorList>
    </citation>
    <scope>NUCLEOTIDE SEQUENCE [LARGE SCALE GENOMIC DNA]</scope>
    <source>
        <strain evidence="7 8">HX-2-15</strain>
    </source>
</reference>
<comment type="subcellular location">
    <subcellularLocation>
        <location evidence="5">Cytoplasm</location>
    </subcellularLocation>
</comment>
<evidence type="ECO:0000313" key="7">
    <source>
        <dbReference type="EMBL" id="THU35864.1"/>
    </source>
</evidence>
<comment type="pathway">
    <text evidence="5">Cofactor biosynthesis; coenzyme A biosynthesis; CoA from (R)-pantothenate: step 5/5.</text>
</comment>
<dbReference type="InterPro" id="IPR001977">
    <property type="entry name" value="Depp_CoAkinase"/>
</dbReference>
<comment type="similarity">
    <text evidence="1 5">Belongs to the CoaE family.</text>
</comment>
<keyword evidence="4 5" id="KW-0173">Coenzyme A biosynthesis</keyword>
<dbReference type="NCBIfam" id="TIGR00152">
    <property type="entry name" value="dephospho-CoA kinase"/>
    <property type="match status" value="1"/>
</dbReference>
<dbReference type="UniPathway" id="UPA00241">
    <property type="reaction ID" value="UER00356"/>
</dbReference>
<accession>A0A4S8HPN1</accession>
<protein>
    <recommendedName>
        <fullName evidence="5 6">Dephospho-CoA kinase</fullName>
        <ecNumber evidence="5 6">2.7.1.24</ecNumber>
    </recommendedName>
    <alternativeName>
        <fullName evidence="5">Dephosphocoenzyme A kinase</fullName>
    </alternativeName>
</protein>
<dbReference type="PANTHER" id="PTHR10695">
    <property type="entry name" value="DEPHOSPHO-COA KINASE-RELATED"/>
    <property type="match status" value="1"/>
</dbReference>
<keyword evidence="5 7" id="KW-0418">Kinase</keyword>
<gene>
    <name evidence="5" type="primary">coaE</name>
    <name evidence="7" type="ORF">FAM09_20945</name>
</gene>
<dbReference type="SUPFAM" id="SSF52540">
    <property type="entry name" value="P-loop containing nucleoside triphosphate hydrolases"/>
    <property type="match status" value="1"/>
</dbReference>
<dbReference type="Pfam" id="PF01121">
    <property type="entry name" value="CoaE"/>
    <property type="match status" value="1"/>
</dbReference>
<evidence type="ECO:0000256" key="6">
    <source>
        <dbReference type="NCBIfam" id="TIGR00152"/>
    </source>
</evidence>
<keyword evidence="3 5" id="KW-0067">ATP-binding</keyword>
<comment type="caution">
    <text evidence="7">The sequence shown here is derived from an EMBL/GenBank/DDBJ whole genome shotgun (WGS) entry which is preliminary data.</text>
</comment>
<dbReference type="HAMAP" id="MF_00376">
    <property type="entry name" value="Dephospho_CoA_kinase"/>
    <property type="match status" value="1"/>
</dbReference>
<dbReference type="Gene3D" id="3.40.50.300">
    <property type="entry name" value="P-loop containing nucleotide triphosphate hydrolases"/>
    <property type="match status" value="1"/>
</dbReference>
<dbReference type="GO" id="GO:0004140">
    <property type="term" value="F:dephospho-CoA kinase activity"/>
    <property type="evidence" value="ECO:0007669"/>
    <property type="project" value="UniProtKB-UniRule"/>
</dbReference>
<name>A0A4S8HPN1_9BACT</name>
<dbReference type="EC" id="2.7.1.24" evidence="5 6"/>
<dbReference type="RefSeq" id="WP_136579105.1">
    <property type="nucleotide sequence ID" value="NZ_STFF01000006.1"/>
</dbReference>
<dbReference type="GO" id="GO:0005737">
    <property type="term" value="C:cytoplasm"/>
    <property type="evidence" value="ECO:0007669"/>
    <property type="project" value="UniProtKB-SubCell"/>
</dbReference>
<evidence type="ECO:0000256" key="2">
    <source>
        <dbReference type="ARBA" id="ARBA00022741"/>
    </source>
</evidence>
<proteinExistence type="inferred from homology"/>
<dbReference type="EMBL" id="STFF01000006">
    <property type="protein sequence ID" value="THU35864.1"/>
    <property type="molecule type" value="Genomic_DNA"/>
</dbReference>
<feature type="binding site" evidence="5">
    <location>
        <begin position="12"/>
        <end position="17"/>
    </location>
    <ligand>
        <name>ATP</name>
        <dbReference type="ChEBI" id="CHEBI:30616"/>
    </ligand>
</feature>
<sequence length="200" mass="22486">MTLRIGLTGGIGSGKSTVAKVFEVLGIPVYYADEAAKRIMNEDAQLRQQIIQLFGPSAYKNNQLDRPYIASQVFNNKEKLELLNSLVHPATIRDGEQWMRKQTTPYAIKEAALIFESGTQDQLDYIIGVSAPAPLRILRAMKRDGSTRDQVLARMSRQIQEVIKIRLCDFVINNDEQQAVIPQVVTLHEKLLGLASNIEY</sequence>
<evidence type="ECO:0000256" key="3">
    <source>
        <dbReference type="ARBA" id="ARBA00022840"/>
    </source>
</evidence>
<dbReference type="OrthoDB" id="9812943at2"/>
<dbReference type="Proteomes" id="UP000306918">
    <property type="component" value="Unassembled WGS sequence"/>
</dbReference>
<evidence type="ECO:0000313" key="8">
    <source>
        <dbReference type="Proteomes" id="UP000306918"/>
    </source>
</evidence>